<evidence type="ECO:0000313" key="7">
    <source>
        <dbReference type="EMBL" id="AIC27455.1"/>
    </source>
</evidence>
<dbReference type="KEGG" id="rei:IE4771_CH02348"/>
<dbReference type="AlphaFoldDB" id="A0A060I6A6"/>
<organism evidence="7 8">
    <name type="scientific">Rhizobium etli bv. mimosae str. IE4771</name>
    <dbReference type="NCBI Taxonomy" id="1432050"/>
    <lineage>
        <taxon>Bacteria</taxon>
        <taxon>Pseudomonadati</taxon>
        <taxon>Pseudomonadota</taxon>
        <taxon>Alphaproteobacteria</taxon>
        <taxon>Hyphomicrobiales</taxon>
        <taxon>Rhizobiaceae</taxon>
        <taxon>Rhizobium/Agrobacterium group</taxon>
        <taxon>Rhizobium</taxon>
    </lineage>
</organism>
<dbReference type="InterPro" id="IPR052156">
    <property type="entry name" value="BCAA_Transport_ATP-bd_LivF"/>
</dbReference>
<dbReference type="GO" id="GO:0016887">
    <property type="term" value="F:ATP hydrolysis activity"/>
    <property type="evidence" value="ECO:0007669"/>
    <property type="project" value="InterPro"/>
</dbReference>
<comment type="similarity">
    <text evidence="1">Belongs to the ABC transporter superfamily.</text>
</comment>
<sequence length="235" mass="25118">MLLEVDKIEVGYGDAIALWDLSIGVSAGEIVSVVGPNGAGKSTLVNAIAGILRPHKGKIVIEGKDVSKVPSHRVCDYGIAVVPEGRRLFTAMTVLDNLLLGAYRSLARAERDATLAEVFQLFPVLEERQNSLAGSLSGGQQQMVAIGRGLMAKPRVLLMDEPSLGLSPLIVGEMFKIIQMINERGVAVLLVEQNVNKALEIAHQAYVIEQGRVTASGAPEVLINDPSIREAYLGI</sequence>
<evidence type="ECO:0000256" key="2">
    <source>
        <dbReference type="ARBA" id="ARBA00022448"/>
    </source>
</evidence>
<dbReference type="HOGENOM" id="CLU_000604_1_2_5"/>
<evidence type="ECO:0000256" key="1">
    <source>
        <dbReference type="ARBA" id="ARBA00005417"/>
    </source>
</evidence>
<keyword evidence="3" id="KW-0547">Nucleotide-binding</keyword>
<reference evidence="7 8" key="1">
    <citation type="submission" date="2013-12" db="EMBL/GenBank/DDBJ databases">
        <title>Complete genome sequence of Rhizobium etli bv. mimosae IE4771.</title>
        <authorList>
            <person name="Bustos P."/>
            <person name="Santamaria R.I."/>
            <person name="Lozano L."/>
            <person name="Ormeno-Orrillo E."/>
            <person name="Rogel M.A."/>
            <person name="Romero D."/>
            <person name="Cevallos M.A."/>
            <person name="Martinez-Romero E."/>
            <person name="Gonzalez V."/>
        </authorList>
    </citation>
    <scope>NUCLEOTIDE SEQUENCE [LARGE SCALE GENOMIC DNA]</scope>
    <source>
        <strain evidence="7 8">IE4771</strain>
    </source>
</reference>
<evidence type="ECO:0000256" key="5">
    <source>
        <dbReference type="ARBA" id="ARBA00022970"/>
    </source>
</evidence>
<dbReference type="Proteomes" id="UP000027180">
    <property type="component" value="Chromosome"/>
</dbReference>
<dbReference type="EMBL" id="CP006986">
    <property type="protein sequence ID" value="AIC27455.1"/>
    <property type="molecule type" value="Genomic_DNA"/>
</dbReference>
<name>A0A060I6A6_RHIET</name>
<dbReference type="PROSITE" id="PS50893">
    <property type="entry name" value="ABC_TRANSPORTER_2"/>
    <property type="match status" value="1"/>
</dbReference>
<keyword evidence="5" id="KW-0029">Amino-acid transport</keyword>
<evidence type="ECO:0000256" key="4">
    <source>
        <dbReference type="ARBA" id="ARBA00022840"/>
    </source>
</evidence>
<dbReference type="GO" id="GO:0005524">
    <property type="term" value="F:ATP binding"/>
    <property type="evidence" value="ECO:0007669"/>
    <property type="project" value="UniProtKB-KW"/>
</dbReference>
<dbReference type="Pfam" id="PF00005">
    <property type="entry name" value="ABC_tran"/>
    <property type="match status" value="1"/>
</dbReference>
<evidence type="ECO:0000313" key="8">
    <source>
        <dbReference type="Proteomes" id="UP000027180"/>
    </source>
</evidence>
<dbReference type="InterPro" id="IPR027417">
    <property type="entry name" value="P-loop_NTPase"/>
</dbReference>
<dbReference type="RefSeq" id="WP_038689105.1">
    <property type="nucleotide sequence ID" value="NZ_CP006986.1"/>
</dbReference>
<dbReference type="GO" id="GO:0015807">
    <property type="term" value="P:L-amino acid transport"/>
    <property type="evidence" value="ECO:0007669"/>
    <property type="project" value="TreeGrafter"/>
</dbReference>
<gene>
    <name evidence="7" type="ORF">IE4771_CH02348</name>
</gene>
<accession>A0A060I6A6</accession>
<dbReference type="Gene3D" id="3.40.50.300">
    <property type="entry name" value="P-loop containing nucleotide triphosphate hydrolases"/>
    <property type="match status" value="1"/>
</dbReference>
<dbReference type="CDD" id="cd03224">
    <property type="entry name" value="ABC_TM1139_LivF_branched"/>
    <property type="match status" value="1"/>
</dbReference>
<dbReference type="InterPro" id="IPR017871">
    <property type="entry name" value="ABC_transporter-like_CS"/>
</dbReference>
<protein>
    <submittedName>
        <fullName evidence="7">High-affinity branched-chain amino acid ABC transporter ATP-binding protein</fullName>
    </submittedName>
</protein>
<dbReference type="InterPro" id="IPR003593">
    <property type="entry name" value="AAA+_ATPase"/>
</dbReference>
<keyword evidence="4 7" id="KW-0067">ATP-binding</keyword>
<keyword evidence="2" id="KW-0813">Transport</keyword>
<dbReference type="GO" id="GO:0015658">
    <property type="term" value="F:branched-chain amino acid transmembrane transporter activity"/>
    <property type="evidence" value="ECO:0007669"/>
    <property type="project" value="TreeGrafter"/>
</dbReference>
<dbReference type="PANTHER" id="PTHR43820:SF4">
    <property type="entry name" value="HIGH-AFFINITY BRANCHED-CHAIN AMINO ACID TRANSPORT ATP-BINDING PROTEIN LIVF"/>
    <property type="match status" value="1"/>
</dbReference>
<dbReference type="SMART" id="SM00382">
    <property type="entry name" value="AAA"/>
    <property type="match status" value="1"/>
</dbReference>
<feature type="domain" description="ABC transporter" evidence="6">
    <location>
        <begin position="3"/>
        <end position="235"/>
    </location>
</feature>
<dbReference type="PROSITE" id="PS00211">
    <property type="entry name" value="ABC_TRANSPORTER_1"/>
    <property type="match status" value="1"/>
</dbReference>
<dbReference type="OrthoDB" id="9806149at2"/>
<dbReference type="PANTHER" id="PTHR43820">
    <property type="entry name" value="HIGH-AFFINITY BRANCHED-CHAIN AMINO ACID TRANSPORT ATP-BINDING PROTEIN LIVF"/>
    <property type="match status" value="1"/>
</dbReference>
<evidence type="ECO:0000259" key="6">
    <source>
        <dbReference type="PROSITE" id="PS50893"/>
    </source>
</evidence>
<dbReference type="InterPro" id="IPR003439">
    <property type="entry name" value="ABC_transporter-like_ATP-bd"/>
</dbReference>
<dbReference type="SUPFAM" id="SSF52540">
    <property type="entry name" value="P-loop containing nucleoside triphosphate hydrolases"/>
    <property type="match status" value="1"/>
</dbReference>
<proteinExistence type="inferred from homology"/>
<evidence type="ECO:0000256" key="3">
    <source>
        <dbReference type="ARBA" id="ARBA00022741"/>
    </source>
</evidence>